<comment type="caution">
    <text evidence="1">The sequence shown here is derived from an EMBL/GenBank/DDBJ whole genome shotgun (WGS) entry which is preliminary data.</text>
</comment>
<dbReference type="Proteomes" id="UP001500748">
    <property type="component" value="Unassembled WGS sequence"/>
</dbReference>
<keyword evidence="2" id="KW-1185">Reference proteome</keyword>
<evidence type="ECO:0000313" key="1">
    <source>
        <dbReference type="EMBL" id="GAA3770197.1"/>
    </source>
</evidence>
<organism evidence="1 2">
    <name type="scientific">Flavobacterium ginsengiterrae</name>
    <dbReference type="NCBI Taxonomy" id="871695"/>
    <lineage>
        <taxon>Bacteria</taxon>
        <taxon>Pseudomonadati</taxon>
        <taxon>Bacteroidota</taxon>
        <taxon>Flavobacteriia</taxon>
        <taxon>Flavobacteriales</taxon>
        <taxon>Flavobacteriaceae</taxon>
        <taxon>Flavobacterium</taxon>
    </lineage>
</organism>
<name>A0ABP7GTI6_9FLAO</name>
<evidence type="ECO:0000313" key="2">
    <source>
        <dbReference type="Proteomes" id="UP001500748"/>
    </source>
</evidence>
<reference evidence="2" key="1">
    <citation type="journal article" date="2019" name="Int. J. Syst. Evol. Microbiol.">
        <title>The Global Catalogue of Microorganisms (GCM) 10K type strain sequencing project: providing services to taxonomists for standard genome sequencing and annotation.</title>
        <authorList>
            <consortium name="The Broad Institute Genomics Platform"/>
            <consortium name="The Broad Institute Genome Sequencing Center for Infectious Disease"/>
            <person name="Wu L."/>
            <person name="Ma J."/>
        </authorList>
    </citation>
    <scope>NUCLEOTIDE SEQUENCE [LARGE SCALE GENOMIC DNA]</scope>
    <source>
        <strain evidence="2">JCM 17337</strain>
    </source>
</reference>
<dbReference type="Gene3D" id="3.40.50.2000">
    <property type="entry name" value="Glycogen Phosphorylase B"/>
    <property type="match status" value="1"/>
</dbReference>
<accession>A0ABP7GTI6</accession>
<gene>
    <name evidence="1" type="ORF">GCM10022423_24900</name>
</gene>
<proteinExistence type="predicted"/>
<protein>
    <submittedName>
        <fullName evidence="1">Glycosyltransferase</fullName>
    </submittedName>
</protein>
<dbReference type="EMBL" id="BAABDU010000004">
    <property type="protein sequence ID" value="GAA3770197.1"/>
    <property type="molecule type" value="Genomic_DNA"/>
</dbReference>
<sequence length="317" mass="37889">MKICLISFDFFNFDHNIILELKKRNIEAEHIDISKFIYKYTSILDRVSNFFNKKILKKNKKIIEMEKDVLKRLKNLGQQDVILVMRPDCLSKETHLQIKTFTDKYIAYIYDSCKRFPIDHLLDGIFDEIFSFDFVDVTKYNFKFISNFIYNDKKELPAKNVNDNIFIIVSIDERFNFLNNLANYLSDHNIKFKFIAIGKKAPKNINKNIIYQRKKLFAEDLQDDLENSKIFLDLIRHDHNGLSFRIFEAMAMQRKIITTNQSISQYDFYNPNNILILDENKTIDINPDFLTTPYEPLSDEIYHKYTVENWVKTVFKL</sequence>